<keyword evidence="4" id="KW-1185">Reference proteome</keyword>
<feature type="transmembrane region" description="Helical" evidence="1">
    <location>
        <begin position="6"/>
        <end position="29"/>
    </location>
</feature>
<dbReference type="GO" id="GO:0008233">
    <property type="term" value="F:peptidase activity"/>
    <property type="evidence" value="ECO:0007669"/>
    <property type="project" value="UniProtKB-KW"/>
</dbReference>
<feature type="domain" description="CAAX prenyl protease 2/Lysostaphin resistance protein A-like" evidence="2">
    <location>
        <begin position="129"/>
        <end position="218"/>
    </location>
</feature>
<name>A0ABQ6AEH0_9PROT</name>
<organism evidence="3 4">
    <name type="scientific">Acidocella aquatica</name>
    <dbReference type="NCBI Taxonomy" id="1922313"/>
    <lineage>
        <taxon>Bacteria</taxon>
        <taxon>Pseudomonadati</taxon>
        <taxon>Pseudomonadota</taxon>
        <taxon>Alphaproteobacteria</taxon>
        <taxon>Acetobacterales</taxon>
        <taxon>Acidocellaceae</taxon>
        <taxon>Acidocella</taxon>
    </lineage>
</organism>
<keyword evidence="1" id="KW-1133">Transmembrane helix</keyword>
<feature type="transmembrane region" description="Helical" evidence="1">
    <location>
        <begin position="119"/>
        <end position="140"/>
    </location>
</feature>
<reference evidence="4" key="1">
    <citation type="journal article" date="2019" name="Int. J. Syst. Evol. Microbiol.">
        <title>The Global Catalogue of Microorganisms (GCM) 10K type strain sequencing project: providing services to taxonomists for standard genome sequencing and annotation.</title>
        <authorList>
            <consortium name="The Broad Institute Genomics Platform"/>
            <consortium name="The Broad Institute Genome Sequencing Center for Infectious Disease"/>
            <person name="Wu L."/>
            <person name="Ma J."/>
        </authorList>
    </citation>
    <scope>NUCLEOTIDE SEQUENCE [LARGE SCALE GENOMIC DNA]</scope>
    <source>
        <strain evidence="4">NBRC 112502</strain>
    </source>
</reference>
<feature type="transmembrane region" description="Helical" evidence="1">
    <location>
        <begin position="257"/>
        <end position="275"/>
    </location>
</feature>
<evidence type="ECO:0000256" key="1">
    <source>
        <dbReference type="SAM" id="Phobius"/>
    </source>
</evidence>
<feature type="transmembrane region" description="Helical" evidence="1">
    <location>
        <begin position="50"/>
        <end position="69"/>
    </location>
</feature>
<dbReference type="InterPro" id="IPR003675">
    <property type="entry name" value="Rce1/LyrA-like_dom"/>
</dbReference>
<dbReference type="PANTHER" id="PTHR39430:SF1">
    <property type="entry name" value="PROTEASE"/>
    <property type="match status" value="1"/>
</dbReference>
<feature type="transmembrane region" description="Helical" evidence="1">
    <location>
        <begin position="89"/>
        <end position="107"/>
    </location>
</feature>
<dbReference type="Proteomes" id="UP001156641">
    <property type="component" value="Unassembled WGS sequence"/>
</dbReference>
<feature type="transmembrane region" description="Helical" evidence="1">
    <location>
        <begin position="160"/>
        <end position="177"/>
    </location>
</feature>
<keyword evidence="3" id="KW-0645">Protease</keyword>
<keyword evidence="1" id="KW-0812">Transmembrane</keyword>
<protein>
    <submittedName>
        <fullName evidence="3">CAAX amino protease</fullName>
    </submittedName>
</protein>
<dbReference type="GO" id="GO:0006508">
    <property type="term" value="P:proteolysis"/>
    <property type="evidence" value="ECO:0007669"/>
    <property type="project" value="UniProtKB-KW"/>
</dbReference>
<accession>A0ABQ6AEH0</accession>
<dbReference type="PANTHER" id="PTHR39430">
    <property type="entry name" value="MEMBRANE-ASSOCIATED PROTEASE-RELATED"/>
    <property type="match status" value="1"/>
</dbReference>
<feature type="transmembrane region" description="Helical" evidence="1">
    <location>
        <begin position="189"/>
        <end position="210"/>
    </location>
</feature>
<dbReference type="Pfam" id="PF02517">
    <property type="entry name" value="Rce1-like"/>
    <property type="match status" value="1"/>
</dbReference>
<evidence type="ECO:0000313" key="4">
    <source>
        <dbReference type="Proteomes" id="UP001156641"/>
    </source>
</evidence>
<sequence length="281" mass="28261">MKAGWRAAIFVALGVVQLGVVMALLAIAIRHTGDSGLIVGGRYTPLFIGLNELALLLPALGATGAMAFLEDVPFTAYGLGGAGRGRLVALGLACGVAALGLLALALLASGHGVAVSGGIGWVAGIGYGAAWLAVSLLTGVAEELAFRGYLLTALARGTGFWPAAGLTSLLFCVLHGLNAGESAIGMADIFGAGLVLALGIRLTGSLWWSIGFHGGWDYAENYLFGTHDSGASCLGTLLDFTPRGAAYLSGGATGPEGSLFSLGVLALAGAGLWFSRGRLAR</sequence>
<proteinExistence type="predicted"/>
<evidence type="ECO:0000259" key="2">
    <source>
        <dbReference type="Pfam" id="PF02517"/>
    </source>
</evidence>
<dbReference type="EMBL" id="BSOS01000090">
    <property type="protein sequence ID" value="GLR68519.1"/>
    <property type="molecule type" value="Genomic_DNA"/>
</dbReference>
<evidence type="ECO:0000313" key="3">
    <source>
        <dbReference type="EMBL" id="GLR68519.1"/>
    </source>
</evidence>
<keyword evidence="3" id="KW-0378">Hydrolase</keyword>
<keyword evidence="1" id="KW-0472">Membrane</keyword>
<comment type="caution">
    <text evidence="3">The sequence shown here is derived from an EMBL/GenBank/DDBJ whole genome shotgun (WGS) entry which is preliminary data.</text>
</comment>
<gene>
    <name evidence="3" type="ORF">GCM10010909_32000</name>
</gene>